<name>A0A533Q7I7_9BACT</name>
<keyword evidence="7 9" id="KW-0005">Acetoin biosynthesis</keyword>
<evidence type="ECO:0000313" key="10">
    <source>
        <dbReference type="EMBL" id="TLD40596.1"/>
    </source>
</evidence>
<evidence type="ECO:0000313" key="11">
    <source>
        <dbReference type="Proteomes" id="UP000319783"/>
    </source>
</evidence>
<sequence length="259" mass="29354">MKCIDRILLIVCLISPLYGYSCSKVKRDILFQTSTINALLEGIYDGDVTFGELRKYGDFGLGTLNGLDGELVVLDGKFYQVRSDGIVNPIDSSMKTPFAVVTFHEADKAVMANKSLNLEQLEGYLDSILPSQNIFYAIRIDGTFRYIKVRSVPRQERPYPRLVDVVKNQPTFEFHDMKGTIVAFWLPEYINGINIPGYHFHFLTEDKQSGGHLLSVITGDIRIQIDYTSEIHMVLPGSKEFSSVDLIKEKQKELESVEK</sequence>
<keyword evidence="6 9" id="KW-0210">Decarboxylase</keyword>
<organism evidence="10 11">
    <name type="scientific">Candidatus Jettenia ecosi</name>
    <dbReference type="NCBI Taxonomy" id="2494326"/>
    <lineage>
        <taxon>Bacteria</taxon>
        <taxon>Pseudomonadati</taxon>
        <taxon>Planctomycetota</taxon>
        <taxon>Candidatus Brocadiia</taxon>
        <taxon>Candidatus Brocadiales</taxon>
        <taxon>Candidatus Brocadiaceae</taxon>
        <taxon>Candidatus Jettenia</taxon>
    </lineage>
</organism>
<evidence type="ECO:0000256" key="8">
    <source>
        <dbReference type="ARBA" id="ARBA00023239"/>
    </source>
</evidence>
<evidence type="ECO:0000256" key="6">
    <source>
        <dbReference type="ARBA" id="ARBA00022793"/>
    </source>
</evidence>
<accession>A0A533Q7I7</accession>
<comment type="pathway">
    <text evidence="2 9">Polyol metabolism; (R,R)-butane-2,3-diol biosynthesis; (R,R)-butane-2,3-diol from pyruvate: step 2/3.</text>
</comment>
<proteinExistence type="inferred from homology"/>
<dbReference type="PANTHER" id="PTHR35524">
    <property type="entry name" value="ALPHA-ACETOLACTATE DECARBOXYLASE"/>
    <property type="match status" value="1"/>
</dbReference>
<dbReference type="Proteomes" id="UP000319783">
    <property type="component" value="Unassembled WGS sequence"/>
</dbReference>
<comment type="catalytic activity">
    <reaction evidence="1 9">
        <text>(2S)-2-acetolactate + H(+) = (R)-acetoin + CO2</text>
        <dbReference type="Rhea" id="RHEA:21580"/>
        <dbReference type="ChEBI" id="CHEBI:15378"/>
        <dbReference type="ChEBI" id="CHEBI:15686"/>
        <dbReference type="ChEBI" id="CHEBI:16526"/>
        <dbReference type="ChEBI" id="CHEBI:58476"/>
        <dbReference type="EC" id="4.1.1.5"/>
    </reaction>
</comment>
<dbReference type="EMBL" id="SULG01000091">
    <property type="protein sequence ID" value="TLD40596.1"/>
    <property type="molecule type" value="Genomic_DNA"/>
</dbReference>
<reference evidence="10 11" key="1">
    <citation type="submission" date="2019-04" db="EMBL/GenBank/DDBJ databases">
        <title>Genome of a novel bacterium Candidatus Jettenia ecosi reconstructed from metagenome of an anammox bioreactor.</title>
        <authorList>
            <person name="Mardanov A.V."/>
            <person name="Beletsky A.V."/>
            <person name="Ravin N.V."/>
            <person name="Botchkova E.A."/>
            <person name="Litti Y.V."/>
            <person name="Nozhevnikova A.N."/>
        </authorList>
    </citation>
    <scope>NUCLEOTIDE SEQUENCE [LARGE SCALE GENOMIC DNA]</scope>
    <source>
        <strain evidence="10">J2</strain>
    </source>
</reference>
<dbReference type="EC" id="4.1.1.5" evidence="4 9"/>
<comment type="similarity">
    <text evidence="3 9">Belongs to the alpha-acetolactate decarboxylase family.</text>
</comment>
<dbReference type="CDD" id="cd17299">
    <property type="entry name" value="acetolactate_decarboxylase"/>
    <property type="match status" value="1"/>
</dbReference>
<dbReference type="Gene3D" id="3.30.1330.80">
    <property type="entry name" value="Hypothetical protein, similar to alpha- acetolactate decarboxylase, domain 2"/>
    <property type="match status" value="2"/>
</dbReference>
<dbReference type="AlphaFoldDB" id="A0A533Q7I7"/>
<evidence type="ECO:0000256" key="3">
    <source>
        <dbReference type="ARBA" id="ARBA00007106"/>
    </source>
</evidence>
<dbReference type="InterPro" id="IPR005128">
    <property type="entry name" value="Acetolactate_a_deCO2ase"/>
</dbReference>
<evidence type="ECO:0000256" key="5">
    <source>
        <dbReference type="ARBA" id="ARBA00020164"/>
    </source>
</evidence>
<dbReference type="GO" id="GO:0047605">
    <property type="term" value="F:acetolactate decarboxylase activity"/>
    <property type="evidence" value="ECO:0007669"/>
    <property type="project" value="UniProtKB-UniRule"/>
</dbReference>
<dbReference type="UniPathway" id="UPA00626">
    <property type="reaction ID" value="UER00678"/>
</dbReference>
<evidence type="ECO:0000256" key="2">
    <source>
        <dbReference type="ARBA" id="ARBA00005170"/>
    </source>
</evidence>
<evidence type="ECO:0000256" key="7">
    <source>
        <dbReference type="ARBA" id="ARBA00023061"/>
    </source>
</evidence>
<dbReference type="SUPFAM" id="SSF117856">
    <property type="entry name" value="AF0104/ALDC/Ptd012-like"/>
    <property type="match status" value="1"/>
</dbReference>
<keyword evidence="8 9" id="KW-0456">Lyase</keyword>
<protein>
    <recommendedName>
        <fullName evidence="5 9">Alpha-acetolactate decarboxylase</fullName>
        <ecNumber evidence="4 9">4.1.1.5</ecNumber>
    </recommendedName>
</protein>
<dbReference type="Pfam" id="PF03306">
    <property type="entry name" value="AAL_decarboxy"/>
    <property type="match status" value="1"/>
</dbReference>
<evidence type="ECO:0000256" key="4">
    <source>
        <dbReference type="ARBA" id="ARBA00013204"/>
    </source>
</evidence>
<dbReference type="GO" id="GO:0045151">
    <property type="term" value="P:acetoin biosynthetic process"/>
    <property type="evidence" value="ECO:0007669"/>
    <property type="project" value="UniProtKB-UniRule"/>
</dbReference>
<dbReference type="NCBIfam" id="TIGR01252">
    <property type="entry name" value="acetolac_decarb"/>
    <property type="match status" value="1"/>
</dbReference>
<dbReference type="PIRSF" id="PIRSF001332">
    <property type="entry name" value="Acetolac_decarb"/>
    <property type="match status" value="1"/>
</dbReference>
<dbReference type="PANTHER" id="PTHR35524:SF1">
    <property type="entry name" value="ALPHA-ACETOLACTATE DECARBOXYLASE"/>
    <property type="match status" value="1"/>
</dbReference>
<comment type="caution">
    <text evidence="10">The sequence shown here is derived from an EMBL/GenBank/DDBJ whole genome shotgun (WGS) entry which is preliminary data.</text>
</comment>
<evidence type="ECO:0000256" key="9">
    <source>
        <dbReference type="PIRNR" id="PIRNR001332"/>
    </source>
</evidence>
<gene>
    <name evidence="10" type="ORF">JETT_3132</name>
</gene>
<evidence type="ECO:0000256" key="1">
    <source>
        <dbReference type="ARBA" id="ARBA00001784"/>
    </source>
</evidence>